<evidence type="ECO:0008006" key="3">
    <source>
        <dbReference type="Google" id="ProtNLM"/>
    </source>
</evidence>
<gene>
    <name evidence="1" type="ORF">GV68_08955</name>
</gene>
<dbReference type="AlphaFoldDB" id="A0A922T7C1"/>
<name>A0A922T7C1_9HYPH</name>
<sequence>MNKWISVKNKLPPKNVTVIGKFPSMYRNVPYHVSDCHYDGAWKMHGNDSVHDTYANDPVAWQPMEDSDDHTD</sequence>
<evidence type="ECO:0000313" key="2">
    <source>
        <dbReference type="Proteomes" id="UP000052167"/>
    </source>
</evidence>
<comment type="caution">
    <text evidence="1">The sequence shown here is derived from an EMBL/GenBank/DDBJ whole genome shotgun (WGS) entry which is preliminary data.</text>
</comment>
<accession>A0A922T7C1</accession>
<protein>
    <recommendedName>
        <fullName evidence="3">DUF551 domain-containing protein</fullName>
    </recommendedName>
</protein>
<evidence type="ECO:0000313" key="1">
    <source>
        <dbReference type="EMBL" id="KEQ05646.1"/>
    </source>
</evidence>
<dbReference type="Proteomes" id="UP000052167">
    <property type="component" value="Unassembled WGS sequence"/>
</dbReference>
<proteinExistence type="predicted"/>
<dbReference type="EMBL" id="JOKJ01000019">
    <property type="protein sequence ID" value="KEQ05646.1"/>
    <property type="molecule type" value="Genomic_DNA"/>
</dbReference>
<reference evidence="1 2" key="1">
    <citation type="submission" date="2014-06" db="EMBL/GenBank/DDBJ databases">
        <title>Rhizobium pelagicum/R2-400B4.</title>
        <authorList>
            <person name="Kimes N.E."/>
            <person name="Lopez-Perez M."/>
        </authorList>
    </citation>
    <scope>NUCLEOTIDE SEQUENCE [LARGE SCALE GENOMIC DNA]</scope>
    <source>
        <strain evidence="1 2">R2-400B4</strain>
    </source>
</reference>
<keyword evidence="2" id="KW-1185">Reference proteome</keyword>
<organism evidence="1 2">
    <name type="scientific">Pseudorhizobium pelagicum</name>
    <dbReference type="NCBI Taxonomy" id="1509405"/>
    <lineage>
        <taxon>Bacteria</taxon>
        <taxon>Pseudomonadati</taxon>
        <taxon>Pseudomonadota</taxon>
        <taxon>Alphaproteobacteria</taxon>
        <taxon>Hyphomicrobiales</taxon>
        <taxon>Rhizobiaceae</taxon>
        <taxon>Rhizobium/Agrobacterium group</taxon>
        <taxon>Pseudorhizobium</taxon>
    </lineage>
</organism>
<dbReference type="RefSeq" id="WP_037189954.1">
    <property type="nucleotide sequence ID" value="NZ_JOKJ01000019.1"/>
</dbReference>